<sequence>MASRLSLYFSLLILLLATASIVSSAARHAPATSSKLARNGGMVEIHERFAKSRVEDNSMVHHRLLTGHEEMIGLHDYGDTHANHKHDPHHPLAVKGNNKELDG</sequence>
<accession>A0A6J1D9T4</accession>
<proteinExistence type="predicted"/>
<evidence type="ECO:0000313" key="4">
    <source>
        <dbReference type="RefSeq" id="XP_022150920.1"/>
    </source>
</evidence>
<feature type="chain" id="PRO_5027012670" evidence="2">
    <location>
        <begin position="26"/>
        <end position="103"/>
    </location>
</feature>
<name>A0A6J1D9T4_MOMCH</name>
<dbReference type="AlphaFoldDB" id="A0A6J1D9T4"/>
<keyword evidence="2" id="KW-0732">Signal</keyword>
<protein>
    <submittedName>
        <fullName evidence="4">Uncharacterized protein LOC111018956</fullName>
    </submittedName>
</protein>
<evidence type="ECO:0000256" key="1">
    <source>
        <dbReference type="SAM" id="MobiDB-lite"/>
    </source>
</evidence>
<dbReference type="RefSeq" id="XP_022150920.1">
    <property type="nucleotide sequence ID" value="XM_022295228.1"/>
</dbReference>
<dbReference type="KEGG" id="mcha:111018956"/>
<evidence type="ECO:0000313" key="3">
    <source>
        <dbReference type="Proteomes" id="UP000504603"/>
    </source>
</evidence>
<evidence type="ECO:0000256" key="2">
    <source>
        <dbReference type="SAM" id="SignalP"/>
    </source>
</evidence>
<dbReference type="GeneID" id="111018956"/>
<reference evidence="4" key="1">
    <citation type="submission" date="2025-08" db="UniProtKB">
        <authorList>
            <consortium name="RefSeq"/>
        </authorList>
    </citation>
    <scope>IDENTIFICATION</scope>
    <source>
        <strain evidence="4">OHB3-1</strain>
    </source>
</reference>
<feature type="signal peptide" evidence="2">
    <location>
        <begin position="1"/>
        <end position="25"/>
    </location>
</feature>
<keyword evidence="3" id="KW-1185">Reference proteome</keyword>
<dbReference type="OrthoDB" id="10506894at2759"/>
<dbReference type="Proteomes" id="UP000504603">
    <property type="component" value="Unplaced"/>
</dbReference>
<feature type="region of interest" description="Disordered" evidence="1">
    <location>
        <begin position="77"/>
        <end position="103"/>
    </location>
</feature>
<gene>
    <name evidence="4" type="primary">LOC111018956</name>
</gene>
<organism evidence="3 4">
    <name type="scientific">Momordica charantia</name>
    <name type="common">Bitter gourd</name>
    <name type="synonym">Balsam pear</name>
    <dbReference type="NCBI Taxonomy" id="3673"/>
    <lineage>
        <taxon>Eukaryota</taxon>
        <taxon>Viridiplantae</taxon>
        <taxon>Streptophyta</taxon>
        <taxon>Embryophyta</taxon>
        <taxon>Tracheophyta</taxon>
        <taxon>Spermatophyta</taxon>
        <taxon>Magnoliopsida</taxon>
        <taxon>eudicotyledons</taxon>
        <taxon>Gunneridae</taxon>
        <taxon>Pentapetalae</taxon>
        <taxon>rosids</taxon>
        <taxon>fabids</taxon>
        <taxon>Cucurbitales</taxon>
        <taxon>Cucurbitaceae</taxon>
        <taxon>Momordiceae</taxon>
        <taxon>Momordica</taxon>
    </lineage>
</organism>